<feature type="signal peptide" evidence="1">
    <location>
        <begin position="1"/>
        <end position="30"/>
    </location>
</feature>
<sequence length="297" mass="33346">MLQARPYVSHKFALVISLLSLCCCVKYALATEAGVPVAFYSKMSADWLNSEPTPNELLSYQALRLLLQDNDNLKPHFVQVSHSRAERLTRQDPSGCLAGVLDLPQRRQQFSFSLPFTAVQGIRLYINTNNRFAAVIAQQQNAAGAVSLSSLLMQHRTLLIGVDQDRSYGQALDTILREPALQRNILFRQSGAKIGELWRMLEEGRVDVILEYPFMQPDLLPAQTVSQQLTEAPAVETAYIACNNSPQGQAILEQINREIQAKRFLPAYLDIHLAVVAAGQQQQYLQQYRQAMQSEDN</sequence>
<reference evidence="2 3" key="1">
    <citation type="journal article" date="2023" name="Ecotoxicol. Environ. Saf.">
        <title>Mercury remediation potential of mercury-resistant strain Rheinheimera metallidurans sp. nov. isolated from a municipal waste dumping site.</title>
        <authorList>
            <person name="Yadav V."/>
            <person name="Manjhi A."/>
            <person name="Vadakedath N."/>
        </authorList>
    </citation>
    <scope>NUCLEOTIDE SEQUENCE [LARGE SCALE GENOMIC DNA]</scope>
    <source>
        <strain evidence="2 3">E-49</strain>
    </source>
</reference>
<dbReference type="EMBL" id="JALAAR010000001">
    <property type="protein sequence ID" value="MEH8015734.1"/>
    <property type="molecule type" value="Genomic_DNA"/>
</dbReference>
<protein>
    <recommendedName>
        <fullName evidence="4">Solute-binding protein family 3/N-terminal domain-containing protein</fullName>
    </recommendedName>
</protein>
<proteinExistence type="predicted"/>
<organism evidence="2 3">
    <name type="scientific">Rheinheimera muenzenbergensis</name>
    <dbReference type="NCBI Taxonomy" id="1193628"/>
    <lineage>
        <taxon>Bacteria</taxon>
        <taxon>Pseudomonadati</taxon>
        <taxon>Pseudomonadota</taxon>
        <taxon>Gammaproteobacteria</taxon>
        <taxon>Chromatiales</taxon>
        <taxon>Chromatiaceae</taxon>
        <taxon>Rheinheimera</taxon>
    </lineage>
</organism>
<comment type="caution">
    <text evidence="2">The sequence shown here is derived from an EMBL/GenBank/DDBJ whole genome shotgun (WGS) entry which is preliminary data.</text>
</comment>
<gene>
    <name evidence="2" type="ORF">MN202_00680</name>
</gene>
<evidence type="ECO:0000313" key="3">
    <source>
        <dbReference type="Proteomes" id="UP001375382"/>
    </source>
</evidence>
<feature type="chain" id="PRO_5046827416" description="Solute-binding protein family 3/N-terminal domain-containing protein" evidence="1">
    <location>
        <begin position="31"/>
        <end position="297"/>
    </location>
</feature>
<evidence type="ECO:0000256" key="1">
    <source>
        <dbReference type="SAM" id="SignalP"/>
    </source>
</evidence>
<dbReference type="RefSeq" id="WP_335734155.1">
    <property type="nucleotide sequence ID" value="NZ_JALAAR010000001.1"/>
</dbReference>
<evidence type="ECO:0008006" key="4">
    <source>
        <dbReference type="Google" id="ProtNLM"/>
    </source>
</evidence>
<dbReference type="SUPFAM" id="SSF53850">
    <property type="entry name" value="Periplasmic binding protein-like II"/>
    <property type="match status" value="1"/>
</dbReference>
<name>A0ABU8C1D1_9GAMM</name>
<dbReference type="Proteomes" id="UP001375382">
    <property type="component" value="Unassembled WGS sequence"/>
</dbReference>
<keyword evidence="1" id="KW-0732">Signal</keyword>
<keyword evidence="3" id="KW-1185">Reference proteome</keyword>
<accession>A0ABU8C1D1</accession>
<evidence type="ECO:0000313" key="2">
    <source>
        <dbReference type="EMBL" id="MEH8015734.1"/>
    </source>
</evidence>